<dbReference type="PANTHER" id="PTHR45138:SF9">
    <property type="entry name" value="DIGUANYLATE CYCLASE DGCM-RELATED"/>
    <property type="match status" value="1"/>
</dbReference>
<accession>A0A0A2WSG8</accession>
<dbReference type="InterPro" id="IPR000160">
    <property type="entry name" value="GGDEF_dom"/>
</dbReference>
<feature type="transmembrane region" description="Helical" evidence="1">
    <location>
        <begin position="18"/>
        <end position="36"/>
    </location>
</feature>
<dbReference type="SUPFAM" id="SSF55073">
    <property type="entry name" value="Nucleotide cyclase"/>
    <property type="match status" value="1"/>
</dbReference>
<dbReference type="SMART" id="SM00267">
    <property type="entry name" value="GGDEF"/>
    <property type="match status" value="1"/>
</dbReference>
<comment type="caution">
    <text evidence="3">The sequence shown here is derived from an EMBL/GenBank/DDBJ whole genome shotgun (WGS) entry which is preliminary data.</text>
</comment>
<dbReference type="RefSeq" id="WP_038066517.1">
    <property type="nucleotide sequence ID" value="NZ_JPSL02000038.1"/>
</dbReference>
<keyword evidence="4" id="KW-1185">Reference proteome</keyword>
<reference evidence="3 4" key="1">
    <citation type="journal article" date="2015" name="Genome Announc.">
        <title>Draft Genome Sequence of the Thermophile Thermus filiformis ATCC 43280, Producer of Carotenoid-(Di)glucoside-Branched Fatty Acid (Di)esters and Source of Hyperthermostable Enzymes of Biotechnological Interest.</title>
        <authorList>
            <person name="Mandelli F."/>
            <person name="Oliveira Ramires B."/>
            <person name="Couger M.B."/>
            <person name="Paixao D.A."/>
            <person name="Camilo C.M."/>
            <person name="Polikarpov I."/>
            <person name="Prade R."/>
            <person name="Riano-Pachon D.M."/>
            <person name="Squina F.M."/>
        </authorList>
    </citation>
    <scope>NUCLEOTIDE SEQUENCE [LARGE SCALE GENOMIC DNA]</scope>
    <source>
        <strain evidence="3 4">ATCC 43280</strain>
    </source>
</reference>
<dbReference type="NCBIfam" id="TIGR00254">
    <property type="entry name" value="GGDEF"/>
    <property type="match status" value="1"/>
</dbReference>
<feature type="transmembrane region" description="Helical" evidence="1">
    <location>
        <begin position="77"/>
        <end position="96"/>
    </location>
</feature>
<dbReference type="PANTHER" id="PTHR45138">
    <property type="entry name" value="REGULATORY COMPONENTS OF SENSORY TRANSDUCTION SYSTEM"/>
    <property type="match status" value="1"/>
</dbReference>
<dbReference type="PATRIC" id="fig|276.5.peg.1965"/>
<keyword evidence="1" id="KW-1133">Transmembrane helix</keyword>
<feature type="transmembrane region" description="Helical" evidence="1">
    <location>
        <begin position="156"/>
        <end position="175"/>
    </location>
</feature>
<dbReference type="InterPro" id="IPR050469">
    <property type="entry name" value="Diguanylate_Cyclase"/>
</dbReference>
<dbReference type="GO" id="GO:0043709">
    <property type="term" value="P:cell adhesion involved in single-species biofilm formation"/>
    <property type="evidence" value="ECO:0007669"/>
    <property type="project" value="TreeGrafter"/>
</dbReference>
<name>A0A0A2WSG8_THEFI</name>
<dbReference type="Gene3D" id="3.30.70.270">
    <property type="match status" value="1"/>
</dbReference>
<protein>
    <submittedName>
        <fullName evidence="3">Diguanylate cyclase</fullName>
    </submittedName>
</protein>
<dbReference type="GO" id="GO:1902201">
    <property type="term" value="P:negative regulation of bacterial-type flagellum-dependent cell motility"/>
    <property type="evidence" value="ECO:0007669"/>
    <property type="project" value="TreeGrafter"/>
</dbReference>
<evidence type="ECO:0000313" key="3">
    <source>
        <dbReference type="EMBL" id="KGQ21235.1"/>
    </source>
</evidence>
<dbReference type="GO" id="GO:0052621">
    <property type="term" value="F:diguanylate cyclase activity"/>
    <property type="evidence" value="ECO:0007669"/>
    <property type="project" value="TreeGrafter"/>
</dbReference>
<evidence type="ECO:0000256" key="1">
    <source>
        <dbReference type="SAM" id="Phobius"/>
    </source>
</evidence>
<keyword evidence="1" id="KW-0812">Transmembrane</keyword>
<dbReference type="EMBL" id="JPSL02000038">
    <property type="protein sequence ID" value="KGQ21235.1"/>
    <property type="molecule type" value="Genomic_DNA"/>
</dbReference>
<feature type="transmembrane region" description="Helical" evidence="1">
    <location>
        <begin position="102"/>
        <end position="121"/>
    </location>
</feature>
<feature type="domain" description="GGDEF" evidence="2">
    <location>
        <begin position="218"/>
        <end position="345"/>
    </location>
</feature>
<gene>
    <name evidence="3" type="ORF">THFILI_05050</name>
</gene>
<dbReference type="InterPro" id="IPR029787">
    <property type="entry name" value="Nucleotide_cyclase"/>
</dbReference>
<dbReference type="AlphaFoldDB" id="A0A0A2WSG8"/>
<evidence type="ECO:0000259" key="2">
    <source>
        <dbReference type="PROSITE" id="PS50887"/>
    </source>
</evidence>
<evidence type="ECO:0000313" key="4">
    <source>
        <dbReference type="Proteomes" id="UP000030364"/>
    </source>
</evidence>
<keyword evidence="1" id="KW-0472">Membrane</keyword>
<dbReference type="GO" id="GO:0005886">
    <property type="term" value="C:plasma membrane"/>
    <property type="evidence" value="ECO:0007669"/>
    <property type="project" value="TreeGrafter"/>
</dbReference>
<dbReference type="FunFam" id="3.30.70.270:FF:000001">
    <property type="entry name" value="Diguanylate cyclase domain protein"/>
    <property type="match status" value="1"/>
</dbReference>
<organism evidence="3 4">
    <name type="scientific">Thermus filiformis</name>
    <dbReference type="NCBI Taxonomy" id="276"/>
    <lineage>
        <taxon>Bacteria</taxon>
        <taxon>Thermotogati</taxon>
        <taxon>Deinococcota</taxon>
        <taxon>Deinococci</taxon>
        <taxon>Thermales</taxon>
        <taxon>Thermaceae</taxon>
        <taxon>Thermus</taxon>
    </lineage>
</organism>
<dbReference type="CDD" id="cd01949">
    <property type="entry name" value="GGDEF"/>
    <property type="match status" value="1"/>
</dbReference>
<dbReference type="Pfam" id="PF00990">
    <property type="entry name" value="GGDEF"/>
    <property type="match status" value="1"/>
</dbReference>
<proteinExistence type="predicted"/>
<dbReference type="Proteomes" id="UP000030364">
    <property type="component" value="Unassembled WGS sequence"/>
</dbReference>
<dbReference type="PROSITE" id="PS50887">
    <property type="entry name" value="GGDEF"/>
    <property type="match status" value="1"/>
</dbReference>
<dbReference type="OrthoDB" id="9759607at2"/>
<dbReference type="InterPro" id="IPR043128">
    <property type="entry name" value="Rev_trsase/Diguanyl_cyclase"/>
</dbReference>
<feature type="transmembrane region" description="Helical" evidence="1">
    <location>
        <begin position="48"/>
        <end position="65"/>
    </location>
</feature>
<sequence length="345" mass="38446">MNPTLELLDPVAPLRRKVALVLLPLGGVMALLAYLASRQVGLDPVDRLFLPLFGLGYPALALLLWRRPEEARWVLPLAHLGIGLYLLATLGYQLLFRPNPMGLSPAAYWFPFLYFSAFLFFESKRAVRLGLTFFLAALALALFGNTRAYGPVHLNALAQFFGSNLAYLALLYLLVRIKESYLEARLDAYTDFLTGLRNRRYLEIALERELFRLQRYGRPGSLAVLDLDDFKRVNDTHGHDAGDRVLKGVAEVLEAHLRLSDRAVRLGGEEFALLLPETSLSQAKKVCERVREALEALNVPPVEGVRASFGVAQALPTDSPLSLLKRADAAMYTAKRKGKNRVEVG</sequence>
<dbReference type="STRING" id="276.THFILI_05050"/>
<feature type="transmembrane region" description="Helical" evidence="1">
    <location>
        <begin position="126"/>
        <end position="144"/>
    </location>
</feature>